<accession>A0AAW1S9Q3</accession>
<evidence type="ECO:0000313" key="3">
    <source>
        <dbReference type="Proteomes" id="UP001438707"/>
    </source>
</evidence>
<feature type="compositionally biased region" description="Low complexity" evidence="1">
    <location>
        <begin position="182"/>
        <end position="198"/>
    </location>
</feature>
<name>A0AAW1S9Q3_9CHLO</name>
<keyword evidence="3" id="KW-1185">Reference proteome</keyword>
<dbReference type="Proteomes" id="UP001438707">
    <property type="component" value="Unassembled WGS sequence"/>
</dbReference>
<feature type="compositionally biased region" description="Polar residues" evidence="1">
    <location>
        <begin position="288"/>
        <end position="314"/>
    </location>
</feature>
<proteinExistence type="predicted"/>
<dbReference type="AlphaFoldDB" id="A0AAW1S9Q3"/>
<comment type="caution">
    <text evidence="2">The sequence shown here is derived from an EMBL/GenBank/DDBJ whole genome shotgun (WGS) entry which is preliminary data.</text>
</comment>
<feature type="compositionally biased region" description="Low complexity" evidence="1">
    <location>
        <begin position="392"/>
        <end position="404"/>
    </location>
</feature>
<feature type="compositionally biased region" description="Polar residues" evidence="1">
    <location>
        <begin position="327"/>
        <end position="337"/>
    </location>
</feature>
<evidence type="ECO:0000256" key="1">
    <source>
        <dbReference type="SAM" id="MobiDB-lite"/>
    </source>
</evidence>
<organism evidence="2 3">
    <name type="scientific">Apatococcus lobatus</name>
    <dbReference type="NCBI Taxonomy" id="904363"/>
    <lineage>
        <taxon>Eukaryota</taxon>
        <taxon>Viridiplantae</taxon>
        <taxon>Chlorophyta</taxon>
        <taxon>core chlorophytes</taxon>
        <taxon>Trebouxiophyceae</taxon>
        <taxon>Chlorellales</taxon>
        <taxon>Chlorellaceae</taxon>
        <taxon>Apatococcus</taxon>
    </lineage>
</organism>
<gene>
    <name evidence="2" type="ORF">WJX74_002942</name>
</gene>
<dbReference type="EMBL" id="JALJOS010000002">
    <property type="protein sequence ID" value="KAK9842821.1"/>
    <property type="molecule type" value="Genomic_DNA"/>
</dbReference>
<feature type="region of interest" description="Disordered" evidence="1">
    <location>
        <begin position="266"/>
        <end position="404"/>
    </location>
</feature>
<evidence type="ECO:0000313" key="2">
    <source>
        <dbReference type="EMBL" id="KAK9842821.1"/>
    </source>
</evidence>
<protein>
    <submittedName>
        <fullName evidence="2">Uncharacterized protein</fullName>
    </submittedName>
</protein>
<reference evidence="2 3" key="1">
    <citation type="journal article" date="2024" name="Nat. Commun.">
        <title>Phylogenomics reveals the evolutionary origins of lichenization in chlorophyte algae.</title>
        <authorList>
            <person name="Puginier C."/>
            <person name="Libourel C."/>
            <person name="Otte J."/>
            <person name="Skaloud P."/>
            <person name="Haon M."/>
            <person name="Grisel S."/>
            <person name="Petersen M."/>
            <person name="Berrin J.G."/>
            <person name="Delaux P.M."/>
            <person name="Dal Grande F."/>
            <person name="Keller J."/>
        </authorList>
    </citation>
    <scope>NUCLEOTIDE SEQUENCE [LARGE SCALE GENOMIC DNA]</scope>
    <source>
        <strain evidence="2 3">SAG 2145</strain>
    </source>
</reference>
<feature type="region of interest" description="Disordered" evidence="1">
    <location>
        <begin position="182"/>
        <end position="215"/>
    </location>
</feature>
<sequence>MGCSAVAWQPQAIAFRAPSAATEAALVPAKAGWLAQILRSSPVAVPSQLLPQSRVESTVPREDAPTIMPGIDDNFSVASLLFKAADDKTAMLVLNLQHELKQVKQSRAGLAERLHVILQHEQRANTKADHSPVVDLRNTVTRGSRLAHQGHVQSAAAIAADKAALVLAHNVAAVDSATRLADQADAQPQAQGLQPPALHSSLNQDPAAGPSLASERWVAQPHCNNASGCQLQGAMAVMQPQGSAALVCMEAGLAWSEEHPANPAPANCLLSQASPGLGSHQHGRHDPFSSSLKDPMSTGSNSAVQMQPQPSSALDQMELGGVRPSIPQGNINPSQAPSCHAGTALATPSQQHDQHGHPHKTHECINSPEPHGKHELASVLQAQSSPNDGKSGDAASAAGSQCGSAMSGLEGLVHWEANSSVSSAASLNNGP</sequence>